<evidence type="ECO:0000313" key="3">
    <source>
        <dbReference type="Proteomes" id="UP000637643"/>
    </source>
</evidence>
<name>A0A917LDS1_9BACL</name>
<proteinExistence type="predicted"/>
<reference evidence="2" key="1">
    <citation type="journal article" date="2014" name="Int. J. Syst. Evol. Microbiol.">
        <title>Complete genome sequence of Corynebacterium casei LMG S-19264T (=DSM 44701T), isolated from a smear-ripened cheese.</title>
        <authorList>
            <consortium name="US DOE Joint Genome Institute (JGI-PGF)"/>
            <person name="Walter F."/>
            <person name="Albersmeier A."/>
            <person name="Kalinowski J."/>
            <person name="Ruckert C."/>
        </authorList>
    </citation>
    <scope>NUCLEOTIDE SEQUENCE</scope>
    <source>
        <strain evidence="2">CGMCC 1.16134</strain>
    </source>
</reference>
<dbReference type="EMBL" id="BMKR01000072">
    <property type="protein sequence ID" value="GGG14445.1"/>
    <property type="molecule type" value="Genomic_DNA"/>
</dbReference>
<reference evidence="2" key="2">
    <citation type="submission" date="2020-09" db="EMBL/GenBank/DDBJ databases">
        <authorList>
            <person name="Sun Q."/>
            <person name="Zhou Y."/>
        </authorList>
    </citation>
    <scope>NUCLEOTIDE SEQUENCE</scope>
    <source>
        <strain evidence="2">CGMCC 1.16134</strain>
    </source>
</reference>
<dbReference type="RefSeq" id="WP_189032689.1">
    <property type="nucleotide sequence ID" value="NZ_BMKR01000072.1"/>
</dbReference>
<dbReference type="AlphaFoldDB" id="A0A917LDS1"/>
<evidence type="ECO:0008006" key="4">
    <source>
        <dbReference type="Google" id="ProtNLM"/>
    </source>
</evidence>
<dbReference type="Gene3D" id="3.40.50.300">
    <property type="entry name" value="P-loop containing nucleotide triphosphate hydrolases"/>
    <property type="match status" value="2"/>
</dbReference>
<keyword evidence="1" id="KW-0175">Coiled coil</keyword>
<organism evidence="2 3">
    <name type="scientific">Paenibacillus albidus</name>
    <dbReference type="NCBI Taxonomy" id="2041023"/>
    <lineage>
        <taxon>Bacteria</taxon>
        <taxon>Bacillati</taxon>
        <taxon>Bacillota</taxon>
        <taxon>Bacilli</taxon>
        <taxon>Bacillales</taxon>
        <taxon>Paenibacillaceae</taxon>
        <taxon>Paenibacillus</taxon>
    </lineage>
</organism>
<dbReference type="Proteomes" id="UP000637643">
    <property type="component" value="Unassembled WGS sequence"/>
</dbReference>
<feature type="coiled-coil region" evidence="1">
    <location>
        <begin position="440"/>
        <end position="506"/>
    </location>
</feature>
<gene>
    <name evidence="2" type="ORF">GCM10010912_68620</name>
</gene>
<feature type="coiled-coil region" evidence="1">
    <location>
        <begin position="304"/>
        <end position="366"/>
    </location>
</feature>
<protein>
    <recommendedName>
        <fullName evidence="4">Rad50/SbcC-type AAA domain-containing protein</fullName>
    </recommendedName>
</protein>
<dbReference type="InterPro" id="IPR027417">
    <property type="entry name" value="P-loop_NTPase"/>
</dbReference>
<sequence>MSQLTINALKINIVTNKGVFGTFSNFVKGLNVVRAKNSTGKSSYINSILYALGVEELLGGTNGKTMKPVLREELTYQNNSYKVIESNVELQISNANNDSITIRRWITSVTREERLIEVEFGPSLTEGKKFKKQDFYVHLSGSAQNEAGFHSFLVEFLGWELPFVPSFEGKERLLYIQTLFPLFFIEQIKGWSSFYAQTNTNYGIRELSTRAIEFILGLDVLSNSKLKEKLRIEKALITQEWSNLVTLIKEKADAVAATVVGLSDKPDLLSNYEIFVYDKNQNLISLREKISESVLEYNQRSNVVRSIKDIEKEHEAKINEVEDKVLALQSEANSIRQDIYSSTINQSTLEENLVQLQQDLKSNQDAKKLLDLGSDKNLYVAKGICPTCNQKIHETLLPQDIEFQPMTLEENIKYIKDQLATLKFAISQSKGGTNEKNKRFRAVSEALEEERRRVRSLKLELREDPRMLSNLDIEETLNLKWRIKELEETENSFEEIGRKLETLKQQWQQHLIETTKIPEEFFSKLDKTKLEMLQKKFRYYLEQFGYSSTLLEDITISHDKFTPVVRGFDIRFDSSASDYIRLRWAFALVLNFISNQYGGNHPKLIIMDEPGQQQMNINSTGKLFELLSGLEGQSIIASSLTLKEIEGVTEGVSVNVIDLGDDYIMKPLLI</sequence>
<keyword evidence="3" id="KW-1185">Reference proteome</keyword>
<evidence type="ECO:0000256" key="1">
    <source>
        <dbReference type="SAM" id="Coils"/>
    </source>
</evidence>
<accession>A0A917LDS1</accession>
<comment type="caution">
    <text evidence="2">The sequence shown here is derived from an EMBL/GenBank/DDBJ whole genome shotgun (WGS) entry which is preliminary data.</text>
</comment>
<evidence type="ECO:0000313" key="2">
    <source>
        <dbReference type="EMBL" id="GGG14445.1"/>
    </source>
</evidence>